<reference evidence="2" key="1">
    <citation type="submission" date="2023-03" db="EMBL/GenBank/DDBJ databases">
        <title>Massive genome expansion in bonnet fungi (Mycena s.s.) driven by repeated elements and novel gene families across ecological guilds.</title>
        <authorList>
            <consortium name="Lawrence Berkeley National Laboratory"/>
            <person name="Harder C.B."/>
            <person name="Miyauchi S."/>
            <person name="Viragh M."/>
            <person name="Kuo A."/>
            <person name="Thoen E."/>
            <person name="Andreopoulos B."/>
            <person name="Lu D."/>
            <person name="Skrede I."/>
            <person name="Drula E."/>
            <person name="Henrissat B."/>
            <person name="Morin E."/>
            <person name="Kohler A."/>
            <person name="Barry K."/>
            <person name="LaButti K."/>
            <person name="Morin E."/>
            <person name="Salamov A."/>
            <person name="Lipzen A."/>
            <person name="Mereny Z."/>
            <person name="Hegedus B."/>
            <person name="Baldrian P."/>
            <person name="Stursova M."/>
            <person name="Weitz H."/>
            <person name="Taylor A."/>
            <person name="Grigoriev I.V."/>
            <person name="Nagy L.G."/>
            <person name="Martin F."/>
            <person name="Kauserud H."/>
        </authorList>
    </citation>
    <scope>NUCLEOTIDE SEQUENCE</scope>
    <source>
        <strain evidence="2">CBHHK067</strain>
    </source>
</reference>
<evidence type="ECO:0000313" key="3">
    <source>
        <dbReference type="Proteomes" id="UP001221757"/>
    </source>
</evidence>
<organism evidence="2 3">
    <name type="scientific">Mycena rosella</name>
    <name type="common">Pink bonnet</name>
    <name type="synonym">Agaricus rosellus</name>
    <dbReference type="NCBI Taxonomy" id="1033263"/>
    <lineage>
        <taxon>Eukaryota</taxon>
        <taxon>Fungi</taxon>
        <taxon>Dikarya</taxon>
        <taxon>Basidiomycota</taxon>
        <taxon>Agaricomycotina</taxon>
        <taxon>Agaricomycetes</taxon>
        <taxon>Agaricomycetidae</taxon>
        <taxon>Agaricales</taxon>
        <taxon>Marasmiineae</taxon>
        <taxon>Mycenaceae</taxon>
        <taxon>Mycena</taxon>
    </lineage>
</organism>
<feature type="signal peptide" evidence="1">
    <location>
        <begin position="1"/>
        <end position="20"/>
    </location>
</feature>
<protein>
    <submittedName>
        <fullName evidence="2">Uncharacterized protein</fullName>
    </submittedName>
</protein>
<gene>
    <name evidence="2" type="ORF">B0H17DRAFT_1106529</name>
</gene>
<dbReference type="EMBL" id="JARKIE010000450">
    <property type="protein sequence ID" value="KAJ7637797.1"/>
    <property type="molecule type" value="Genomic_DNA"/>
</dbReference>
<comment type="caution">
    <text evidence="2">The sequence shown here is derived from an EMBL/GenBank/DDBJ whole genome shotgun (WGS) entry which is preliminary data.</text>
</comment>
<evidence type="ECO:0000256" key="1">
    <source>
        <dbReference type="SAM" id="SignalP"/>
    </source>
</evidence>
<dbReference type="AlphaFoldDB" id="A0AAD7C2Y8"/>
<proteinExistence type="predicted"/>
<keyword evidence="3" id="KW-1185">Reference proteome</keyword>
<name>A0AAD7C2Y8_MYCRO</name>
<evidence type="ECO:0000313" key="2">
    <source>
        <dbReference type="EMBL" id="KAJ7637797.1"/>
    </source>
</evidence>
<accession>A0AAD7C2Y8</accession>
<dbReference type="Proteomes" id="UP001221757">
    <property type="component" value="Unassembled WGS sequence"/>
</dbReference>
<keyword evidence="1" id="KW-0732">Signal</keyword>
<sequence>LVALTTLILLLVFSTKGSYANSVLVVLNSRFQIWTATTPAFLRRTGAATVNENSERPHFTREVFSDGFSHGDGHIEMKTMGVGSEFRYHGHC</sequence>
<feature type="non-terminal residue" evidence="2">
    <location>
        <position position="92"/>
    </location>
</feature>
<feature type="chain" id="PRO_5042058546" evidence="1">
    <location>
        <begin position="21"/>
        <end position="92"/>
    </location>
</feature>